<dbReference type="Proteomes" id="UP001152531">
    <property type="component" value="Unassembled WGS sequence"/>
</dbReference>
<name>A0ACA9YCE1_9ASCO</name>
<sequence>MISFNFLLRILRIPGVILSTTIQYFTIGTIYTKTNREFNTLYKNVHLAVENCLANQFQLTDIPLVVYQPMSKLFRKFKSNPMVKSGNLPGYGGVFDETVKSQWFVKNEGSKDVLLFFHGGGFALNCFDAQFAGVLMLYHALPEDKKSKFSILGLDYTLTFEEDGQFPVQLYEALVVFKKLLSQGFENIHLIGDSAGGNLVLTLSRFIAYPEEALKYFSKFDKYDFKSFNISVQPKSAVFISPWVQPLHLNSNVHGVDTTGDLGARTTIMGDWLIEGVSTDKSDFEDWITFTKTDPSKYMEIDFFKNRHSLCIYGSREVLRDGIESFVKIIESFGNMETHLEPGGIHDGLFYVESLDYLGNGGQLAIDGKFNDKYALSRVVDFYNRIL</sequence>
<gene>
    <name evidence="1" type="ORF">CLIB1444_10S01552</name>
</gene>
<keyword evidence="2" id="KW-1185">Reference proteome</keyword>
<dbReference type="EMBL" id="CALSDN010000010">
    <property type="protein sequence ID" value="CAH6722575.1"/>
    <property type="molecule type" value="Genomic_DNA"/>
</dbReference>
<reference evidence="1" key="1">
    <citation type="submission" date="2022-06" db="EMBL/GenBank/DDBJ databases">
        <authorList>
            <person name="Legras J.-L."/>
            <person name="Devillers H."/>
            <person name="Grondin C."/>
        </authorList>
    </citation>
    <scope>NUCLEOTIDE SEQUENCE</scope>
    <source>
        <strain evidence="1">CLIB 1444</strain>
    </source>
</reference>
<protein>
    <submittedName>
        <fullName evidence="1">Steryl acetyl hydrolase mug81</fullName>
    </submittedName>
</protein>
<comment type="caution">
    <text evidence="1">The sequence shown here is derived from an EMBL/GenBank/DDBJ whole genome shotgun (WGS) entry which is preliminary data.</text>
</comment>
<evidence type="ECO:0000313" key="1">
    <source>
        <dbReference type="EMBL" id="CAH6722575.1"/>
    </source>
</evidence>
<proteinExistence type="predicted"/>
<accession>A0ACA9YCE1</accession>
<keyword evidence="1" id="KW-0378">Hydrolase</keyword>
<organism evidence="1 2">
    <name type="scientific">[Candida] jaroonii</name>
    <dbReference type="NCBI Taxonomy" id="467808"/>
    <lineage>
        <taxon>Eukaryota</taxon>
        <taxon>Fungi</taxon>
        <taxon>Dikarya</taxon>
        <taxon>Ascomycota</taxon>
        <taxon>Saccharomycotina</taxon>
        <taxon>Pichiomycetes</taxon>
        <taxon>Debaryomycetaceae</taxon>
        <taxon>Yamadazyma</taxon>
    </lineage>
</organism>
<evidence type="ECO:0000313" key="2">
    <source>
        <dbReference type="Proteomes" id="UP001152531"/>
    </source>
</evidence>